<accession>A0A1T0AY99</accession>
<evidence type="ECO:0000313" key="8">
    <source>
        <dbReference type="Proteomes" id="UP000190023"/>
    </source>
</evidence>
<protein>
    <submittedName>
        <fullName evidence="7">Transporter</fullName>
    </submittedName>
</protein>
<proteinExistence type="predicted"/>
<dbReference type="PANTHER" id="PTHR34597:SF3">
    <property type="entry name" value="OUTER MEMBRANE TRANSPORTER CDIB"/>
    <property type="match status" value="1"/>
</dbReference>
<feature type="domain" description="Polypeptide-transport-associated ShlB-type" evidence="6">
    <location>
        <begin position="94"/>
        <end position="167"/>
    </location>
</feature>
<evidence type="ECO:0000259" key="5">
    <source>
        <dbReference type="Pfam" id="PF03865"/>
    </source>
</evidence>
<keyword evidence="2" id="KW-0812">Transmembrane</keyword>
<dbReference type="Gene3D" id="2.40.160.50">
    <property type="entry name" value="membrane protein fhac: a member of the omp85/tpsb transporter family"/>
    <property type="match status" value="1"/>
</dbReference>
<dbReference type="InterPro" id="IPR005565">
    <property type="entry name" value="Hemolysn_activator_HlyB_C"/>
</dbReference>
<dbReference type="GO" id="GO:0098046">
    <property type="term" value="C:type V protein secretion system complex"/>
    <property type="evidence" value="ECO:0007669"/>
    <property type="project" value="TreeGrafter"/>
</dbReference>
<reference evidence="7 8" key="1">
    <citation type="submission" date="2017-02" db="EMBL/GenBank/DDBJ databases">
        <title>Draft genome sequence of Haemophilus felis CCUG 31170 type strain.</title>
        <authorList>
            <person name="Engstrom-Jakobsson H."/>
            <person name="Salva-Serra F."/>
            <person name="Thorell K."/>
            <person name="Gonzales-Siles L."/>
            <person name="Karlsson R."/>
            <person name="Boulund F."/>
            <person name="Engstrand L."/>
            <person name="Kristiansson E."/>
            <person name="Moore E."/>
        </authorList>
    </citation>
    <scope>NUCLEOTIDE SEQUENCE [LARGE SCALE GENOMIC DNA]</scope>
    <source>
        <strain evidence="7 8">CCUG 31170</strain>
    </source>
</reference>
<evidence type="ECO:0000256" key="4">
    <source>
        <dbReference type="SAM" id="SignalP"/>
    </source>
</evidence>
<evidence type="ECO:0000259" key="6">
    <source>
        <dbReference type="Pfam" id="PF08479"/>
    </source>
</evidence>
<dbReference type="EMBL" id="MUYB01000030">
    <property type="protein sequence ID" value="OOS02746.1"/>
    <property type="molecule type" value="Genomic_DNA"/>
</dbReference>
<dbReference type="Gene3D" id="3.10.20.310">
    <property type="entry name" value="membrane protein fhac"/>
    <property type="match status" value="1"/>
</dbReference>
<evidence type="ECO:0000256" key="2">
    <source>
        <dbReference type="ARBA" id="ARBA00022692"/>
    </source>
</evidence>
<dbReference type="InterPro" id="IPR027282">
    <property type="entry name" value="TPS"/>
</dbReference>
<dbReference type="Pfam" id="PF08479">
    <property type="entry name" value="POTRA_2"/>
    <property type="match status" value="1"/>
</dbReference>
<gene>
    <name evidence="7" type="ORF">B0188_07560</name>
</gene>
<feature type="signal peptide" evidence="4">
    <location>
        <begin position="1"/>
        <end position="30"/>
    </location>
</feature>
<dbReference type="AlphaFoldDB" id="A0A1T0AY99"/>
<keyword evidence="4" id="KW-0732">Signal</keyword>
<keyword evidence="1" id="KW-1134">Transmembrane beta strand</keyword>
<dbReference type="Pfam" id="PF03865">
    <property type="entry name" value="ShlB"/>
    <property type="match status" value="1"/>
</dbReference>
<dbReference type="InterPro" id="IPR051544">
    <property type="entry name" value="TPS_OM_transporter"/>
</dbReference>
<organism evidence="7 8">
    <name type="scientific">[Haemophilus] felis</name>
    <dbReference type="NCBI Taxonomy" id="123822"/>
    <lineage>
        <taxon>Bacteria</taxon>
        <taxon>Pseudomonadati</taxon>
        <taxon>Pseudomonadota</taxon>
        <taxon>Gammaproteobacteria</taxon>
        <taxon>Pasteurellales</taxon>
        <taxon>Pasteurellaceae</taxon>
    </lineage>
</organism>
<dbReference type="GO" id="GO:0046819">
    <property type="term" value="P:protein secretion by the type V secretion system"/>
    <property type="evidence" value="ECO:0007669"/>
    <property type="project" value="TreeGrafter"/>
</dbReference>
<evidence type="ECO:0000313" key="7">
    <source>
        <dbReference type="EMBL" id="OOS02746.1"/>
    </source>
</evidence>
<dbReference type="InterPro" id="IPR013686">
    <property type="entry name" value="Polypept-transport_assoc_ShlB"/>
</dbReference>
<keyword evidence="8" id="KW-1185">Reference proteome</keyword>
<dbReference type="PIRSF" id="PIRSF029745">
    <property type="entry name" value="FhaC"/>
    <property type="match status" value="1"/>
</dbReference>
<keyword evidence="1" id="KW-0472">Membrane</keyword>
<evidence type="ECO:0000256" key="1">
    <source>
        <dbReference type="ARBA" id="ARBA00022452"/>
    </source>
</evidence>
<keyword evidence="3" id="KW-0998">Cell outer membrane</keyword>
<dbReference type="PANTHER" id="PTHR34597">
    <property type="entry name" value="SLR1661 PROTEIN"/>
    <property type="match status" value="1"/>
</dbReference>
<evidence type="ECO:0000256" key="3">
    <source>
        <dbReference type="ARBA" id="ARBA00023237"/>
    </source>
</evidence>
<dbReference type="STRING" id="123822.B0188_07560"/>
<dbReference type="GO" id="GO:0008320">
    <property type="term" value="F:protein transmembrane transporter activity"/>
    <property type="evidence" value="ECO:0007669"/>
    <property type="project" value="TreeGrafter"/>
</dbReference>
<feature type="chain" id="PRO_5012729913" evidence="4">
    <location>
        <begin position="31"/>
        <end position="580"/>
    </location>
</feature>
<comment type="caution">
    <text evidence="7">The sequence shown here is derived from an EMBL/GenBank/DDBJ whole genome shotgun (WGS) entry which is preliminary data.</text>
</comment>
<feature type="domain" description="Haemolysin activator HlyB C-terminal" evidence="5">
    <location>
        <begin position="229"/>
        <end position="542"/>
    </location>
</feature>
<sequence length="580" mass="64722">MKNCLMLRSLPLFLSCSATFLLTYPNSTFSANQTNPPTQEDATLARELLHLKNKQQFDEVDKNFKKANKFLAPSKENHQQQIKPTDNTISTRKITSVSVDIGSEKVTLDFSRVINDYQGKALSTQVVFQLVKDLTDVLYRAGYVTSAIGLKNHKIQNGDLQFVVLWGRVSDVLVEGKVPEKLKDKAMISVLPPLKDKLLNIYDIDQLVEILNTTNKNAKVNVVAADTQGSSHLNIERKRTYFPEVGFGLNNSGTESNANGRNQATLNISLSDVLGTNDQWHFSTGYRLYKQNKANQQQNYALSYSQPFSFSTLDVKLSQSQYEKAVKGVNGTYASSGKTQTLGLKLTNVLSRNQNSILSAYGELEFKKRVSYFADIQTGNYRNNKANIGLSYVTNFAQGKLYADISYTNGLRWFGANYSAYDDKREKTLKLLSGSVNWQRLISLFKRSMNYQLRVGGQYGFDSLYSENQFSIGDEYTVRGFKGGAASGDSGVYLSQTITVPFYPQKPYLSQISLLAGLDVGQVYVRKTHKSDTLAGIALGVKAQVKSLSLSFTYGQPLKGANDVENNRQPVYYFNGSISF</sequence>
<dbReference type="Proteomes" id="UP000190023">
    <property type="component" value="Unassembled WGS sequence"/>
</dbReference>
<name>A0A1T0AY99_9PAST</name>